<dbReference type="Pfam" id="PF01135">
    <property type="entry name" value="PCMT"/>
    <property type="match status" value="1"/>
</dbReference>
<comment type="subcellular location">
    <subcellularLocation>
        <location evidence="1">Cytoplasm</location>
    </subcellularLocation>
</comment>
<evidence type="ECO:0000313" key="12">
    <source>
        <dbReference type="EMBL" id="OHA22662.1"/>
    </source>
</evidence>
<evidence type="ECO:0000256" key="9">
    <source>
        <dbReference type="ARBA" id="ARBA00030757"/>
    </source>
</evidence>
<comment type="caution">
    <text evidence="12">The sequence shown here is derived from an EMBL/GenBank/DDBJ whole genome shotgun (WGS) entry which is preliminary data.</text>
</comment>
<proteinExistence type="inferred from homology"/>
<comment type="similarity">
    <text evidence="2">Belongs to the methyltransferase superfamily. L-isoaspartyl/D-aspartyl protein methyltransferase family.</text>
</comment>
<dbReference type="GO" id="GO:0005737">
    <property type="term" value="C:cytoplasm"/>
    <property type="evidence" value="ECO:0007669"/>
    <property type="project" value="UniProtKB-SubCell"/>
</dbReference>
<dbReference type="AlphaFoldDB" id="A0A1G2MI42"/>
<evidence type="ECO:0000313" key="13">
    <source>
        <dbReference type="Proteomes" id="UP000177130"/>
    </source>
</evidence>
<keyword evidence="5" id="KW-0963">Cytoplasm</keyword>
<protein>
    <recommendedName>
        <fullName evidence="4">Protein-L-isoaspartate O-methyltransferase</fullName>
        <ecNumber evidence="3">2.1.1.77</ecNumber>
    </recommendedName>
    <alternativeName>
        <fullName evidence="11">L-isoaspartyl protein carboxyl methyltransferase</fullName>
    </alternativeName>
    <alternativeName>
        <fullName evidence="9">Protein L-isoaspartyl methyltransferase</fullName>
    </alternativeName>
    <alternativeName>
        <fullName evidence="10">Protein-beta-aspartate methyltransferase</fullName>
    </alternativeName>
</protein>
<name>A0A1G2MI42_9BACT</name>
<dbReference type="PANTHER" id="PTHR11579:SF0">
    <property type="entry name" value="PROTEIN-L-ISOASPARTATE(D-ASPARTATE) O-METHYLTRANSFERASE"/>
    <property type="match status" value="1"/>
</dbReference>
<dbReference type="SUPFAM" id="SSF53335">
    <property type="entry name" value="S-adenosyl-L-methionine-dependent methyltransferases"/>
    <property type="match status" value="1"/>
</dbReference>
<accession>A0A1G2MI42</accession>
<keyword evidence="6" id="KW-0489">Methyltransferase</keyword>
<evidence type="ECO:0000256" key="4">
    <source>
        <dbReference type="ARBA" id="ARBA00013346"/>
    </source>
</evidence>
<evidence type="ECO:0000256" key="6">
    <source>
        <dbReference type="ARBA" id="ARBA00022603"/>
    </source>
</evidence>
<evidence type="ECO:0000256" key="1">
    <source>
        <dbReference type="ARBA" id="ARBA00004496"/>
    </source>
</evidence>
<evidence type="ECO:0000256" key="8">
    <source>
        <dbReference type="ARBA" id="ARBA00022691"/>
    </source>
</evidence>
<dbReference type="InterPro" id="IPR000682">
    <property type="entry name" value="PCMT"/>
</dbReference>
<dbReference type="GO" id="GO:0004719">
    <property type="term" value="F:protein-L-isoaspartate (D-aspartate) O-methyltransferase activity"/>
    <property type="evidence" value="ECO:0007669"/>
    <property type="project" value="UniProtKB-EC"/>
</dbReference>
<sequence>MNRDELNERLISETCVLENPLIRSAFLKVDRADFVGLDYKVEAYEDYALPIGFGQTISQPTTVAFMLELLDAKEGDRVLDIGAGSAWTSVLLAKIVGEKGSVLGLEIVPELLSIGKENVAKYGLKQLKLEMAEKSVGKPGLTFDRILVSASSEELPENILPQLNNGGNLVLPIKDSIWKIWKDDDGNIESKEYPGFSFVPLK</sequence>
<evidence type="ECO:0000256" key="2">
    <source>
        <dbReference type="ARBA" id="ARBA00005369"/>
    </source>
</evidence>
<gene>
    <name evidence="12" type="ORF">A3C72_01230</name>
</gene>
<dbReference type="CDD" id="cd02440">
    <property type="entry name" value="AdoMet_MTases"/>
    <property type="match status" value="1"/>
</dbReference>
<evidence type="ECO:0000256" key="5">
    <source>
        <dbReference type="ARBA" id="ARBA00022490"/>
    </source>
</evidence>
<dbReference type="STRING" id="1802306.A3C72_01230"/>
<evidence type="ECO:0000256" key="7">
    <source>
        <dbReference type="ARBA" id="ARBA00022679"/>
    </source>
</evidence>
<dbReference type="Proteomes" id="UP000177130">
    <property type="component" value="Unassembled WGS sequence"/>
</dbReference>
<evidence type="ECO:0000256" key="3">
    <source>
        <dbReference type="ARBA" id="ARBA00011890"/>
    </source>
</evidence>
<organism evidence="12 13">
    <name type="scientific">Candidatus Taylorbacteria bacterium RIFCSPHIGHO2_02_FULL_43_32b</name>
    <dbReference type="NCBI Taxonomy" id="1802306"/>
    <lineage>
        <taxon>Bacteria</taxon>
        <taxon>Candidatus Tayloriibacteriota</taxon>
    </lineage>
</organism>
<evidence type="ECO:0000256" key="10">
    <source>
        <dbReference type="ARBA" id="ARBA00031323"/>
    </source>
</evidence>
<dbReference type="EMBL" id="MHRK01000049">
    <property type="protein sequence ID" value="OHA22662.1"/>
    <property type="molecule type" value="Genomic_DNA"/>
</dbReference>
<dbReference type="PANTHER" id="PTHR11579">
    <property type="entry name" value="PROTEIN-L-ISOASPARTATE O-METHYLTRANSFERASE"/>
    <property type="match status" value="1"/>
</dbReference>
<dbReference type="EC" id="2.1.1.77" evidence="3"/>
<dbReference type="Gene3D" id="3.40.50.150">
    <property type="entry name" value="Vaccinia Virus protein VP39"/>
    <property type="match status" value="1"/>
</dbReference>
<reference evidence="12 13" key="1">
    <citation type="journal article" date="2016" name="Nat. Commun.">
        <title>Thousands of microbial genomes shed light on interconnected biogeochemical processes in an aquifer system.</title>
        <authorList>
            <person name="Anantharaman K."/>
            <person name="Brown C.T."/>
            <person name="Hug L.A."/>
            <person name="Sharon I."/>
            <person name="Castelle C.J."/>
            <person name="Probst A.J."/>
            <person name="Thomas B.C."/>
            <person name="Singh A."/>
            <person name="Wilkins M.J."/>
            <person name="Karaoz U."/>
            <person name="Brodie E.L."/>
            <person name="Williams K.H."/>
            <person name="Hubbard S.S."/>
            <person name="Banfield J.F."/>
        </authorList>
    </citation>
    <scope>NUCLEOTIDE SEQUENCE [LARGE SCALE GENOMIC DNA]</scope>
</reference>
<keyword evidence="8" id="KW-0949">S-adenosyl-L-methionine</keyword>
<dbReference type="InterPro" id="IPR029063">
    <property type="entry name" value="SAM-dependent_MTases_sf"/>
</dbReference>
<keyword evidence="7" id="KW-0808">Transferase</keyword>
<evidence type="ECO:0000256" key="11">
    <source>
        <dbReference type="ARBA" id="ARBA00031350"/>
    </source>
</evidence>
<dbReference type="GO" id="GO:0032259">
    <property type="term" value="P:methylation"/>
    <property type="evidence" value="ECO:0007669"/>
    <property type="project" value="UniProtKB-KW"/>
</dbReference>